<dbReference type="OrthoDB" id="2113814at2759"/>
<name>A0A7R9KZ18_9ACAR</name>
<evidence type="ECO:0000256" key="1">
    <source>
        <dbReference type="SAM" id="MobiDB-lite"/>
    </source>
</evidence>
<dbReference type="GO" id="GO:0006898">
    <property type="term" value="P:receptor-mediated endocytosis"/>
    <property type="evidence" value="ECO:0007669"/>
    <property type="project" value="TreeGrafter"/>
</dbReference>
<dbReference type="EMBL" id="OC864987">
    <property type="protein sequence ID" value="CAD7632093.1"/>
    <property type="molecule type" value="Genomic_DNA"/>
</dbReference>
<proteinExistence type="predicted"/>
<sequence>METLITCVNPFTHQLYNCQTSCDTKCAQISADNDMIAISNDRFVAVYSVQTNQCLNTLAFSSGCRHWQWISPHLIAIVTDREVFHWNIDSPFKPEMKFKLEKRLQDYQITGYKCDTTCDLWFAITSLYVDDEGEVNGCVQIHSKRDQLSQCIDSHALQLCQYKFAANEKPTEVLLSAKRHQMNAIKIYIIELGPIIECNNSLISRTEVIPQLDTEQTALTPDFPVSIECNAELGLIYVFSKYGALYVCDIETGALMTTAFISEAAVFATAYDSESQTLLAVNRCGQLLAIELYLTSFVRHLNSISKQEIAQRIQASIGDDNQSIGKCSDEDDDDCDEITRL</sequence>
<feature type="region of interest" description="Disordered" evidence="1">
    <location>
        <begin position="320"/>
        <end position="341"/>
    </location>
</feature>
<dbReference type="PANTHER" id="PTHR10292">
    <property type="entry name" value="CLATHRIN HEAVY CHAIN RELATED"/>
    <property type="match status" value="1"/>
</dbReference>
<dbReference type="SUPFAM" id="SSF50989">
    <property type="entry name" value="Clathrin heavy-chain terminal domain"/>
    <property type="match status" value="1"/>
</dbReference>
<dbReference type="GO" id="GO:0032051">
    <property type="term" value="F:clathrin light chain binding"/>
    <property type="evidence" value="ECO:0007669"/>
    <property type="project" value="TreeGrafter"/>
</dbReference>
<dbReference type="GO" id="GO:0071439">
    <property type="term" value="C:clathrin complex"/>
    <property type="evidence" value="ECO:0007669"/>
    <property type="project" value="TreeGrafter"/>
</dbReference>
<dbReference type="Gene3D" id="2.130.10.110">
    <property type="entry name" value="Clathrin heavy-chain terminal domain"/>
    <property type="match status" value="1"/>
</dbReference>
<dbReference type="GO" id="GO:0006886">
    <property type="term" value="P:intracellular protein transport"/>
    <property type="evidence" value="ECO:0007669"/>
    <property type="project" value="InterPro"/>
</dbReference>
<keyword evidence="3" id="KW-1185">Reference proteome</keyword>
<evidence type="ECO:0000313" key="3">
    <source>
        <dbReference type="Proteomes" id="UP000759131"/>
    </source>
</evidence>
<dbReference type="GO" id="GO:0005198">
    <property type="term" value="F:structural molecule activity"/>
    <property type="evidence" value="ECO:0007669"/>
    <property type="project" value="InterPro"/>
</dbReference>
<dbReference type="AlphaFoldDB" id="A0A7R9KZ18"/>
<organism evidence="2">
    <name type="scientific">Medioppia subpectinata</name>
    <dbReference type="NCBI Taxonomy" id="1979941"/>
    <lineage>
        <taxon>Eukaryota</taxon>
        <taxon>Metazoa</taxon>
        <taxon>Ecdysozoa</taxon>
        <taxon>Arthropoda</taxon>
        <taxon>Chelicerata</taxon>
        <taxon>Arachnida</taxon>
        <taxon>Acari</taxon>
        <taxon>Acariformes</taxon>
        <taxon>Sarcoptiformes</taxon>
        <taxon>Oribatida</taxon>
        <taxon>Brachypylina</taxon>
        <taxon>Oppioidea</taxon>
        <taxon>Oppiidae</taxon>
        <taxon>Medioppia</taxon>
    </lineage>
</organism>
<dbReference type="Proteomes" id="UP000759131">
    <property type="component" value="Unassembled WGS sequence"/>
</dbReference>
<dbReference type="InterPro" id="IPR016025">
    <property type="entry name" value="Clathrin_H-chain_N"/>
</dbReference>
<dbReference type="GO" id="GO:0030132">
    <property type="term" value="C:clathrin coat of coated pit"/>
    <property type="evidence" value="ECO:0007669"/>
    <property type="project" value="InterPro"/>
</dbReference>
<gene>
    <name evidence="2" type="ORF">OSB1V03_LOCUS12498</name>
</gene>
<reference evidence="2" key="1">
    <citation type="submission" date="2020-11" db="EMBL/GenBank/DDBJ databases">
        <authorList>
            <person name="Tran Van P."/>
        </authorList>
    </citation>
    <scope>NUCLEOTIDE SEQUENCE</scope>
</reference>
<protein>
    <submittedName>
        <fullName evidence="2">Uncharacterized protein</fullName>
    </submittedName>
</protein>
<dbReference type="EMBL" id="CAJPIZ010010412">
    <property type="protein sequence ID" value="CAG2112523.1"/>
    <property type="molecule type" value="Genomic_DNA"/>
</dbReference>
<accession>A0A7R9KZ18</accession>
<evidence type="ECO:0000313" key="2">
    <source>
        <dbReference type="EMBL" id="CAD7632093.1"/>
    </source>
</evidence>
<dbReference type="GO" id="GO:0030130">
    <property type="term" value="C:clathrin coat of trans-Golgi network vesicle"/>
    <property type="evidence" value="ECO:0007669"/>
    <property type="project" value="InterPro"/>
</dbReference>
<feature type="compositionally biased region" description="Acidic residues" evidence="1">
    <location>
        <begin position="329"/>
        <end position="341"/>
    </location>
</feature>
<dbReference type="PANTHER" id="PTHR10292:SF1">
    <property type="entry name" value="CLATHRIN HEAVY CHAIN"/>
    <property type="match status" value="1"/>
</dbReference>